<dbReference type="GO" id="GO:0016740">
    <property type="term" value="F:transferase activity"/>
    <property type="evidence" value="ECO:0007669"/>
    <property type="project" value="InterPro"/>
</dbReference>
<dbReference type="Proteomes" id="UP000263377">
    <property type="component" value="Unassembled WGS sequence"/>
</dbReference>
<keyword evidence="3" id="KW-1185">Reference proteome</keyword>
<proteinExistence type="predicted"/>
<dbReference type="AlphaFoldDB" id="A0A372ZPS1"/>
<feature type="region of interest" description="Disordered" evidence="1">
    <location>
        <begin position="68"/>
        <end position="106"/>
    </location>
</feature>
<protein>
    <submittedName>
        <fullName evidence="2">Uncharacterized protein</fullName>
    </submittedName>
</protein>
<dbReference type="InterPro" id="IPR020965">
    <property type="entry name" value="Prenyltransferase_CloQ"/>
</dbReference>
<feature type="compositionally biased region" description="Basic and acidic residues" evidence="1">
    <location>
        <begin position="83"/>
        <end position="92"/>
    </location>
</feature>
<dbReference type="RefSeq" id="WP_117486333.1">
    <property type="nucleotide sequence ID" value="NZ_QVIG01000001.1"/>
</dbReference>
<accession>A0A372ZPS1</accession>
<dbReference type="SUPFAM" id="SSF143492">
    <property type="entry name" value="Prenyltransferase-like"/>
    <property type="match status" value="1"/>
</dbReference>
<organism evidence="2 3">
    <name type="scientific">Kitasatospora xanthocidica</name>
    <dbReference type="NCBI Taxonomy" id="83382"/>
    <lineage>
        <taxon>Bacteria</taxon>
        <taxon>Bacillati</taxon>
        <taxon>Actinomycetota</taxon>
        <taxon>Actinomycetes</taxon>
        <taxon>Kitasatosporales</taxon>
        <taxon>Streptomycetaceae</taxon>
        <taxon>Kitasatospora</taxon>
    </lineage>
</organism>
<name>A0A372ZPS1_9ACTN</name>
<evidence type="ECO:0000313" key="2">
    <source>
        <dbReference type="EMBL" id="RGD57564.1"/>
    </source>
</evidence>
<sequence>MRRHEGHFRELGLLSVRHVAVDHQHDTAYRFFRTGSGITPEECARLLCLTESGPPDTTVSDDMATFTAPDGPRCFPGPGDGSARPERGRESSLAESSRPSLAQRLT</sequence>
<evidence type="ECO:0000313" key="3">
    <source>
        <dbReference type="Proteomes" id="UP000263377"/>
    </source>
</evidence>
<reference evidence="2 3" key="1">
    <citation type="submission" date="2018-08" db="EMBL/GenBank/DDBJ databases">
        <title>Diversity &amp; Physiological Properties of Lignin-Decomposing Actinobacteria from Soil.</title>
        <authorList>
            <person name="Roh S.G."/>
            <person name="Kim S.B."/>
        </authorList>
    </citation>
    <scope>NUCLEOTIDE SEQUENCE [LARGE SCALE GENOMIC DNA]</scope>
    <source>
        <strain evidence="2 3">MMS17-GH009</strain>
    </source>
</reference>
<evidence type="ECO:0000256" key="1">
    <source>
        <dbReference type="SAM" id="MobiDB-lite"/>
    </source>
</evidence>
<comment type="caution">
    <text evidence="2">The sequence shown here is derived from an EMBL/GenBank/DDBJ whole genome shotgun (WGS) entry which is preliminary data.</text>
</comment>
<dbReference type="InterPro" id="IPR036239">
    <property type="entry name" value="PrenylTrfase-like_sf"/>
</dbReference>
<dbReference type="Pfam" id="PF11468">
    <property type="entry name" value="PTase_Orf2"/>
    <property type="match status" value="1"/>
</dbReference>
<dbReference type="EMBL" id="QVIG01000001">
    <property type="protein sequence ID" value="RGD57564.1"/>
    <property type="molecule type" value="Genomic_DNA"/>
</dbReference>
<feature type="compositionally biased region" description="Polar residues" evidence="1">
    <location>
        <begin position="93"/>
        <end position="106"/>
    </location>
</feature>
<gene>
    <name evidence="2" type="ORF">DR950_06950</name>
</gene>